<accession>D8PKU8</accession>
<organism evidence="2">
    <name type="scientific">Schizophyllum commune (strain H4-8 / FGSC 9210)</name>
    <name type="common">Split gill fungus</name>
    <dbReference type="NCBI Taxonomy" id="578458"/>
    <lineage>
        <taxon>Eukaryota</taxon>
        <taxon>Fungi</taxon>
        <taxon>Dikarya</taxon>
        <taxon>Basidiomycota</taxon>
        <taxon>Agaricomycotina</taxon>
        <taxon>Agaricomycetes</taxon>
        <taxon>Agaricomycetidae</taxon>
        <taxon>Agaricales</taxon>
        <taxon>Schizophyllaceae</taxon>
        <taxon>Schizophyllum</taxon>
    </lineage>
</organism>
<evidence type="ECO:0000313" key="2">
    <source>
        <dbReference type="Proteomes" id="UP000007431"/>
    </source>
</evidence>
<dbReference type="AlphaFoldDB" id="D8PKU8"/>
<evidence type="ECO:0000313" key="1">
    <source>
        <dbReference type="EMBL" id="EFJ01960.1"/>
    </source>
</evidence>
<keyword evidence="2" id="KW-1185">Reference proteome</keyword>
<reference evidence="1 2" key="1">
    <citation type="journal article" date="2010" name="Nat. Biotechnol.">
        <title>Genome sequence of the model mushroom Schizophyllum commune.</title>
        <authorList>
            <person name="Ohm R.A."/>
            <person name="de Jong J.F."/>
            <person name="Lugones L.G."/>
            <person name="Aerts A."/>
            <person name="Kothe E."/>
            <person name="Stajich J.E."/>
            <person name="de Vries R.P."/>
            <person name="Record E."/>
            <person name="Levasseur A."/>
            <person name="Baker S.E."/>
            <person name="Bartholomew K.A."/>
            <person name="Coutinho P.M."/>
            <person name="Erdmann S."/>
            <person name="Fowler T.J."/>
            <person name="Gathman A.C."/>
            <person name="Lombard V."/>
            <person name="Henrissat B."/>
            <person name="Knabe N."/>
            <person name="Kuees U."/>
            <person name="Lilly W.W."/>
            <person name="Lindquist E."/>
            <person name="Lucas S."/>
            <person name="Magnuson J.K."/>
            <person name="Piumi F."/>
            <person name="Raudaskoski M."/>
            <person name="Salamov A."/>
            <person name="Schmutz J."/>
            <person name="Schwarze F.W.M.R."/>
            <person name="vanKuyk P.A."/>
            <person name="Horton J.S."/>
            <person name="Grigoriev I.V."/>
            <person name="Woesten H.A.B."/>
        </authorList>
    </citation>
    <scope>NUCLEOTIDE SEQUENCE [LARGE SCALE GENOMIC DNA]</scope>
    <source>
        <strain evidence="2">H4-8 / FGSC 9210</strain>
    </source>
</reference>
<dbReference type="InParanoid" id="D8PKU8"/>
<dbReference type="HOGENOM" id="CLU_1960847_0_0_1"/>
<dbReference type="STRING" id="578458.D8PKU8"/>
<dbReference type="Proteomes" id="UP000007431">
    <property type="component" value="Unassembled WGS sequence"/>
</dbReference>
<dbReference type="VEuPathDB" id="FungiDB:SCHCODRAFT_01226887"/>
<sequence>MAAGSKLPDLELVRAEASRVPDVIRNPRGPNCTVFLGSGEKVVQICLSLAYSLDFPNLVKYAIHSDPDKVPKDILHECIWAGERFIWGAEASSVEQLRCAGVLPSDGTQLHRTLLIQATRSNLVNHCL</sequence>
<protein>
    <submittedName>
        <fullName evidence="1">Expressed protein</fullName>
    </submittedName>
</protein>
<proteinExistence type="predicted"/>
<name>D8PKU8_SCHCM</name>
<gene>
    <name evidence="1" type="ORF">SCHCODRAFT_83947</name>
</gene>
<dbReference type="EMBL" id="GL377302">
    <property type="protein sequence ID" value="EFJ01960.1"/>
    <property type="molecule type" value="Genomic_DNA"/>
</dbReference>